<feature type="transmembrane region" description="Helical" evidence="1">
    <location>
        <begin position="12"/>
        <end position="34"/>
    </location>
</feature>
<evidence type="ECO:0008006" key="4">
    <source>
        <dbReference type="Google" id="ProtNLM"/>
    </source>
</evidence>
<reference evidence="3" key="1">
    <citation type="journal article" date="2019" name="Int. J. Syst. Evol. Microbiol.">
        <title>The Global Catalogue of Microorganisms (GCM) 10K type strain sequencing project: providing services to taxonomists for standard genome sequencing and annotation.</title>
        <authorList>
            <consortium name="The Broad Institute Genomics Platform"/>
            <consortium name="The Broad Institute Genome Sequencing Center for Infectious Disease"/>
            <person name="Wu L."/>
            <person name="Ma J."/>
        </authorList>
    </citation>
    <scope>NUCLEOTIDE SEQUENCE [LARGE SCALE GENOMIC DNA]</scope>
    <source>
        <strain evidence="3">CCM 8749</strain>
    </source>
</reference>
<organism evidence="2 3">
    <name type="scientific">Marinicrinis lubricantis</name>
    <dbReference type="NCBI Taxonomy" id="2086470"/>
    <lineage>
        <taxon>Bacteria</taxon>
        <taxon>Bacillati</taxon>
        <taxon>Bacillota</taxon>
        <taxon>Bacilli</taxon>
        <taxon>Bacillales</taxon>
        <taxon>Paenibacillaceae</taxon>
    </lineage>
</organism>
<protein>
    <recommendedName>
        <fullName evidence="4">DUF3139 domain-containing protein</fullName>
    </recommendedName>
</protein>
<dbReference type="Proteomes" id="UP001596250">
    <property type="component" value="Unassembled WGS sequence"/>
</dbReference>
<dbReference type="RefSeq" id="WP_379892163.1">
    <property type="nucleotide sequence ID" value="NZ_JBHSQV010000021.1"/>
</dbReference>
<sequence length="119" mass="13575">MKTISQKQKRIILIIAFIFSICVVITVIIGKSILKDKHVDEIEKVIASRGGIVVNVDVVNGMDSPFINEYSKNNNIYKITYRISNNTYIAWYRGSNVINNIHEQNPGRGGGYPEKWIFE</sequence>
<keyword evidence="1" id="KW-0472">Membrane</keyword>
<keyword evidence="3" id="KW-1185">Reference proteome</keyword>
<evidence type="ECO:0000256" key="1">
    <source>
        <dbReference type="SAM" id="Phobius"/>
    </source>
</evidence>
<evidence type="ECO:0000313" key="2">
    <source>
        <dbReference type="EMBL" id="MFC5985379.1"/>
    </source>
</evidence>
<comment type="caution">
    <text evidence="2">The sequence shown here is derived from an EMBL/GenBank/DDBJ whole genome shotgun (WGS) entry which is preliminary data.</text>
</comment>
<gene>
    <name evidence="2" type="ORF">ACFPXP_02825</name>
</gene>
<name>A0ABW1IJZ1_9BACL</name>
<keyword evidence="1" id="KW-1133">Transmembrane helix</keyword>
<accession>A0ABW1IJZ1</accession>
<keyword evidence="1" id="KW-0812">Transmembrane</keyword>
<dbReference type="EMBL" id="JBHSQV010000021">
    <property type="protein sequence ID" value="MFC5985379.1"/>
    <property type="molecule type" value="Genomic_DNA"/>
</dbReference>
<proteinExistence type="predicted"/>
<evidence type="ECO:0000313" key="3">
    <source>
        <dbReference type="Proteomes" id="UP001596250"/>
    </source>
</evidence>